<proteinExistence type="predicted"/>
<accession>A0A8S1TQ78</accession>
<keyword evidence="2" id="KW-1185">Reference proteome</keyword>
<comment type="caution">
    <text evidence="1">The sequence shown here is derived from an EMBL/GenBank/DDBJ whole genome shotgun (WGS) entry which is preliminary data.</text>
</comment>
<name>A0A8S1TQ78_9CILI</name>
<evidence type="ECO:0000313" key="2">
    <source>
        <dbReference type="Proteomes" id="UP000689195"/>
    </source>
</evidence>
<sequence length="151" mass="17607">MIVPYYQVVYGQRELINVNRSIAYYYNNLIAQKHLFISNGNRIQILLHVQYLHHEQTQQLTAINNASNRILDALDLIQHQINASIKGKSLLIVLISHQIYVPLILLNKDLVIGLMINVKQLINVRMLSKILMLIAQFFRIRFSLRNSVLME</sequence>
<reference evidence="1" key="1">
    <citation type="submission" date="2021-01" db="EMBL/GenBank/DDBJ databases">
        <authorList>
            <consortium name="Genoscope - CEA"/>
            <person name="William W."/>
        </authorList>
    </citation>
    <scope>NUCLEOTIDE SEQUENCE</scope>
</reference>
<dbReference type="Proteomes" id="UP000689195">
    <property type="component" value="Unassembled WGS sequence"/>
</dbReference>
<evidence type="ECO:0000313" key="1">
    <source>
        <dbReference type="EMBL" id="CAD8153677.1"/>
    </source>
</evidence>
<gene>
    <name evidence="1" type="ORF">PPENT_87.1.T0240349</name>
</gene>
<dbReference type="AlphaFoldDB" id="A0A8S1TQ78"/>
<dbReference type="EMBL" id="CAJJDO010000024">
    <property type="protein sequence ID" value="CAD8153677.1"/>
    <property type="molecule type" value="Genomic_DNA"/>
</dbReference>
<protein>
    <submittedName>
        <fullName evidence="1">Uncharacterized protein</fullName>
    </submittedName>
</protein>
<organism evidence="1 2">
    <name type="scientific">Paramecium pentaurelia</name>
    <dbReference type="NCBI Taxonomy" id="43138"/>
    <lineage>
        <taxon>Eukaryota</taxon>
        <taxon>Sar</taxon>
        <taxon>Alveolata</taxon>
        <taxon>Ciliophora</taxon>
        <taxon>Intramacronucleata</taxon>
        <taxon>Oligohymenophorea</taxon>
        <taxon>Peniculida</taxon>
        <taxon>Parameciidae</taxon>
        <taxon>Paramecium</taxon>
    </lineage>
</organism>